<dbReference type="Proteomes" id="UP000243469">
    <property type="component" value="Unassembled WGS sequence"/>
</dbReference>
<gene>
    <name evidence="7" type="ORF">CSA60_03530</name>
</gene>
<feature type="domain" description="Lipopolysaccharide assembly protein A" evidence="6">
    <location>
        <begin position="27"/>
        <end position="90"/>
    </location>
</feature>
<comment type="caution">
    <text evidence="7">The sequence shown here is derived from an EMBL/GenBank/DDBJ whole genome shotgun (WGS) entry which is preliminary data.</text>
</comment>
<name>A0A2G6JMV3_NEPCE</name>
<evidence type="ECO:0000259" key="6">
    <source>
        <dbReference type="Pfam" id="PF06305"/>
    </source>
</evidence>
<accession>A0A2G6JMV3</accession>
<evidence type="ECO:0000256" key="5">
    <source>
        <dbReference type="SAM" id="Phobius"/>
    </source>
</evidence>
<sequence length="101" mass="11278">MRFIKTVIVILLCLLVLMIGILFTIHNTEKVVIDLVFFQLPEASLSVWLIAAFFIGGVLGVMLSMATVFMLKTRLGSARRKIASTQKELDQLRIANLKDAV</sequence>
<reference evidence="7 8" key="1">
    <citation type="submission" date="2017-10" db="EMBL/GenBank/DDBJ databases">
        <title>Novel microbial diversity and functional potential in the marine mammal oral microbiome.</title>
        <authorList>
            <person name="Dudek N.K."/>
            <person name="Sun C.L."/>
            <person name="Burstein D."/>
            <person name="Kantor R.S."/>
            <person name="Aliaga Goltsman D.S."/>
            <person name="Bik E.M."/>
            <person name="Thomas B.C."/>
            <person name="Banfield J.F."/>
            <person name="Relman D.A."/>
        </authorList>
    </citation>
    <scope>NUCLEOTIDE SEQUENCE [LARGE SCALE GENOMIC DNA]</scope>
    <source>
        <strain evidence="7">DOLJORAL78_47_21</strain>
    </source>
</reference>
<dbReference type="InterPro" id="IPR010445">
    <property type="entry name" value="LapA_dom"/>
</dbReference>
<evidence type="ECO:0000256" key="4">
    <source>
        <dbReference type="ARBA" id="ARBA00023136"/>
    </source>
</evidence>
<evidence type="ECO:0000313" key="8">
    <source>
        <dbReference type="Proteomes" id="UP000243469"/>
    </source>
</evidence>
<dbReference type="GO" id="GO:0005886">
    <property type="term" value="C:plasma membrane"/>
    <property type="evidence" value="ECO:0007669"/>
    <property type="project" value="InterPro"/>
</dbReference>
<protein>
    <recommendedName>
        <fullName evidence="6">Lipopolysaccharide assembly protein A domain-containing protein</fullName>
    </recommendedName>
</protein>
<evidence type="ECO:0000313" key="7">
    <source>
        <dbReference type="EMBL" id="PIE23962.1"/>
    </source>
</evidence>
<organism evidence="7 8">
    <name type="scientific">Neptuniibacter caesariensis</name>
    <dbReference type="NCBI Taxonomy" id="207954"/>
    <lineage>
        <taxon>Bacteria</taxon>
        <taxon>Pseudomonadati</taxon>
        <taxon>Pseudomonadota</taxon>
        <taxon>Gammaproteobacteria</taxon>
        <taxon>Oceanospirillales</taxon>
        <taxon>Oceanospirillaceae</taxon>
        <taxon>Neptuniibacter</taxon>
    </lineage>
</organism>
<evidence type="ECO:0000256" key="3">
    <source>
        <dbReference type="ARBA" id="ARBA00022989"/>
    </source>
</evidence>
<evidence type="ECO:0000256" key="1">
    <source>
        <dbReference type="ARBA" id="ARBA00022475"/>
    </source>
</evidence>
<feature type="transmembrane region" description="Helical" evidence="5">
    <location>
        <begin position="7"/>
        <end position="25"/>
    </location>
</feature>
<keyword evidence="4 5" id="KW-0472">Membrane</keyword>
<proteinExistence type="predicted"/>
<evidence type="ECO:0000256" key="2">
    <source>
        <dbReference type="ARBA" id="ARBA00022692"/>
    </source>
</evidence>
<dbReference type="AlphaFoldDB" id="A0A2G6JMV3"/>
<keyword evidence="3 5" id="KW-1133">Transmembrane helix</keyword>
<dbReference type="Pfam" id="PF06305">
    <property type="entry name" value="LapA_dom"/>
    <property type="match status" value="1"/>
</dbReference>
<dbReference type="EMBL" id="PDSH01000018">
    <property type="protein sequence ID" value="PIE23962.1"/>
    <property type="molecule type" value="Genomic_DNA"/>
</dbReference>
<feature type="transmembrane region" description="Helical" evidence="5">
    <location>
        <begin position="45"/>
        <end position="71"/>
    </location>
</feature>
<keyword evidence="1" id="KW-1003">Cell membrane</keyword>
<keyword evidence="2 5" id="KW-0812">Transmembrane</keyword>